<sequence>MVRPGMPKTTVCPAGGLLVSVDCAEDAFASAEPSVGAMLSVDAEPSVDAGAEEAPSPRPAVRSPTRRPSIRILNAGSRKGRLE</sequence>
<organism evidence="2 3">
    <name type="scientific">Brevibacterium permense</name>
    <dbReference type="NCBI Taxonomy" id="234834"/>
    <lineage>
        <taxon>Bacteria</taxon>
        <taxon>Bacillati</taxon>
        <taxon>Actinomycetota</taxon>
        <taxon>Actinomycetes</taxon>
        <taxon>Micrococcales</taxon>
        <taxon>Brevibacteriaceae</taxon>
        <taxon>Brevibacterium</taxon>
    </lineage>
</organism>
<keyword evidence="3" id="KW-1185">Reference proteome</keyword>
<accession>A0ABN2ADD9</accession>
<gene>
    <name evidence="2" type="ORF">GCM10009690_18890</name>
</gene>
<protein>
    <submittedName>
        <fullName evidence="2">Uncharacterized protein</fullName>
    </submittedName>
</protein>
<proteinExistence type="predicted"/>
<dbReference type="Proteomes" id="UP001500177">
    <property type="component" value="Unassembled WGS sequence"/>
</dbReference>
<dbReference type="EMBL" id="BAAALX010000009">
    <property type="protein sequence ID" value="GAA1516081.1"/>
    <property type="molecule type" value="Genomic_DNA"/>
</dbReference>
<comment type="caution">
    <text evidence="2">The sequence shown here is derived from an EMBL/GenBank/DDBJ whole genome shotgun (WGS) entry which is preliminary data.</text>
</comment>
<evidence type="ECO:0000256" key="1">
    <source>
        <dbReference type="SAM" id="MobiDB-lite"/>
    </source>
</evidence>
<evidence type="ECO:0000313" key="3">
    <source>
        <dbReference type="Proteomes" id="UP001500177"/>
    </source>
</evidence>
<reference evidence="2 3" key="1">
    <citation type="journal article" date="2019" name="Int. J. Syst. Evol. Microbiol.">
        <title>The Global Catalogue of Microorganisms (GCM) 10K type strain sequencing project: providing services to taxonomists for standard genome sequencing and annotation.</title>
        <authorList>
            <consortium name="The Broad Institute Genomics Platform"/>
            <consortium name="The Broad Institute Genome Sequencing Center for Infectious Disease"/>
            <person name="Wu L."/>
            <person name="Ma J."/>
        </authorList>
    </citation>
    <scope>NUCLEOTIDE SEQUENCE [LARGE SCALE GENOMIC DNA]</scope>
    <source>
        <strain evidence="2 3">JCM 13318</strain>
    </source>
</reference>
<evidence type="ECO:0000313" key="2">
    <source>
        <dbReference type="EMBL" id="GAA1516081.1"/>
    </source>
</evidence>
<name>A0ABN2ADD9_9MICO</name>
<feature type="region of interest" description="Disordered" evidence="1">
    <location>
        <begin position="46"/>
        <end position="83"/>
    </location>
</feature>